<evidence type="ECO:0000256" key="5">
    <source>
        <dbReference type="ARBA" id="ARBA00023136"/>
    </source>
</evidence>
<evidence type="ECO:0000256" key="1">
    <source>
        <dbReference type="ARBA" id="ARBA00004651"/>
    </source>
</evidence>
<feature type="transmembrane region" description="Helical" evidence="7">
    <location>
        <begin position="298"/>
        <end position="325"/>
    </location>
</feature>
<feature type="transmembrane region" description="Helical" evidence="7">
    <location>
        <begin position="337"/>
        <end position="363"/>
    </location>
</feature>
<comment type="similarity">
    <text evidence="6">Belongs to the ABC-4 integral membrane protein family.</text>
</comment>
<accession>E6U4Y0</accession>
<feature type="transmembrane region" description="Helical" evidence="7">
    <location>
        <begin position="17"/>
        <end position="34"/>
    </location>
</feature>
<evidence type="ECO:0000313" key="9">
    <source>
        <dbReference type="EMBL" id="ADU26686.1"/>
    </source>
</evidence>
<keyword evidence="5 7" id="KW-0472">Membrane</keyword>
<evidence type="ECO:0000259" key="8">
    <source>
        <dbReference type="Pfam" id="PF02687"/>
    </source>
</evidence>
<dbReference type="KEGG" id="eha:Ethha_1135"/>
<feature type="domain" description="ABC3 transporter permease C-terminal" evidence="8">
    <location>
        <begin position="254"/>
        <end position="366"/>
    </location>
</feature>
<dbReference type="InterPro" id="IPR050250">
    <property type="entry name" value="Macrolide_Exporter_MacB"/>
</dbReference>
<organism evidence="9 10">
    <name type="scientific">Ethanoligenens harbinense (strain DSM 18485 / JCM 12961 / CGMCC 1.5033 / YUAN-3)</name>
    <dbReference type="NCBI Taxonomy" id="663278"/>
    <lineage>
        <taxon>Bacteria</taxon>
        <taxon>Bacillati</taxon>
        <taxon>Bacillota</taxon>
        <taxon>Clostridia</taxon>
        <taxon>Eubacteriales</taxon>
        <taxon>Oscillospiraceae</taxon>
        <taxon>Ethanoligenens</taxon>
    </lineage>
</organism>
<keyword evidence="3 7" id="KW-0812">Transmembrane</keyword>
<protein>
    <recommendedName>
        <fullName evidence="8">ABC3 transporter permease C-terminal domain-containing protein</fullName>
    </recommendedName>
</protein>
<dbReference type="GO" id="GO:0005886">
    <property type="term" value="C:plasma membrane"/>
    <property type="evidence" value="ECO:0007669"/>
    <property type="project" value="UniProtKB-SubCell"/>
</dbReference>
<dbReference type="Proteomes" id="UP000001551">
    <property type="component" value="Chromosome"/>
</dbReference>
<dbReference type="Pfam" id="PF02687">
    <property type="entry name" value="FtsX"/>
    <property type="match status" value="1"/>
</dbReference>
<dbReference type="eggNOG" id="COG0577">
    <property type="taxonomic scope" value="Bacteria"/>
</dbReference>
<dbReference type="HOGENOM" id="CLU_063198_0_0_9"/>
<evidence type="ECO:0000256" key="7">
    <source>
        <dbReference type="SAM" id="Phobius"/>
    </source>
</evidence>
<gene>
    <name evidence="9" type="ordered locus">Ethha_1135</name>
</gene>
<reference evidence="9 10" key="1">
    <citation type="submission" date="2010-12" db="EMBL/GenBank/DDBJ databases">
        <title>Complete sequence of Ethanoligenens harbinense YUAN-3.</title>
        <authorList>
            <person name="Lucas S."/>
            <person name="Copeland A."/>
            <person name="Lapidus A."/>
            <person name="Cheng J.-F."/>
            <person name="Bruce D."/>
            <person name="Goodwin L."/>
            <person name="Pitluck S."/>
            <person name="Chertkov O."/>
            <person name="Misra M."/>
            <person name="Detter J.C."/>
            <person name="Han C."/>
            <person name="Tapia R."/>
            <person name="Land M."/>
            <person name="Hauser L."/>
            <person name="Jeffries C."/>
            <person name="Kyrpides N."/>
            <person name="Ivanova N."/>
            <person name="Mikhailova N."/>
            <person name="Wang A."/>
            <person name="Mouttaki H."/>
            <person name="He Z."/>
            <person name="Zhou J."/>
            <person name="Hemme C.L."/>
            <person name="Woyke T."/>
        </authorList>
    </citation>
    <scope>NUCLEOTIDE SEQUENCE [LARGE SCALE GENOMIC DNA]</scope>
    <source>
        <strain evidence="10">DSM 18485 / JCM 12961 / CGMCC 1.5033 / YUAN-3</strain>
    </source>
</reference>
<dbReference type="InterPro" id="IPR003838">
    <property type="entry name" value="ABC3_permease_C"/>
</dbReference>
<keyword evidence="10" id="KW-1185">Reference proteome</keyword>
<dbReference type="AlphaFoldDB" id="E6U4Y0"/>
<evidence type="ECO:0000256" key="4">
    <source>
        <dbReference type="ARBA" id="ARBA00022989"/>
    </source>
</evidence>
<evidence type="ECO:0000256" key="6">
    <source>
        <dbReference type="ARBA" id="ARBA00038076"/>
    </source>
</evidence>
<evidence type="ECO:0000256" key="2">
    <source>
        <dbReference type="ARBA" id="ARBA00022475"/>
    </source>
</evidence>
<sequence length="378" mass="41820">MQPLSPILYFRRNKRRFFASVTSIVTAICFLYIMESFVHSIMQSVLATDGAYLQVAMDVFPSSTVPQVPAKTIRDLENNPHIDRLIPVSEQTISFNIPGTSNGISVYGVSNSDRAYFLSKFGIHVLQGRLPQNGRNEIAVDERIALNNHLHVGSHVGSDLDKTQDLQGNYTVVGILRGNSSLSLMGSPYPEQQQADRAAQLANGFLVFPKSGQMAKAEKAVQPLIRQNLIAWTPSRAAAEFEATTQSVNILDGFAVLSIFVMVVCLVCSKYAQYFERRGEFGVLNAMGYTRGDLLRRVFWEITITNLFSFALGMVFAVVLCRIVTYNAFERIGGVGIYLYGKAAVVALLAPLFTTLFTLIPVFRLIGRVDAISIIEKN</sequence>
<proteinExistence type="inferred from homology"/>
<evidence type="ECO:0000313" key="10">
    <source>
        <dbReference type="Proteomes" id="UP000001551"/>
    </source>
</evidence>
<evidence type="ECO:0000256" key="3">
    <source>
        <dbReference type="ARBA" id="ARBA00022692"/>
    </source>
</evidence>
<dbReference type="RefSeq" id="WP_013485047.1">
    <property type="nucleotide sequence ID" value="NC_014828.1"/>
</dbReference>
<keyword evidence="2" id="KW-1003">Cell membrane</keyword>
<dbReference type="EMBL" id="CP002400">
    <property type="protein sequence ID" value="ADU26686.1"/>
    <property type="molecule type" value="Genomic_DNA"/>
</dbReference>
<feature type="transmembrane region" description="Helical" evidence="7">
    <location>
        <begin position="250"/>
        <end position="268"/>
    </location>
</feature>
<dbReference type="GO" id="GO:0022857">
    <property type="term" value="F:transmembrane transporter activity"/>
    <property type="evidence" value="ECO:0007669"/>
    <property type="project" value="TreeGrafter"/>
</dbReference>
<dbReference type="PANTHER" id="PTHR30572">
    <property type="entry name" value="MEMBRANE COMPONENT OF TRANSPORTER-RELATED"/>
    <property type="match status" value="1"/>
</dbReference>
<comment type="subcellular location">
    <subcellularLocation>
        <location evidence="1">Cell membrane</location>
        <topology evidence="1">Multi-pass membrane protein</topology>
    </subcellularLocation>
</comment>
<name>E6U4Y0_ETHHY</name>
<keyword evidence="4 7" id="KW-1133">Transmembrane helix</keyword>
<dbReference type="STRING" id="663278.Ethha_1135"/>
<dbReference type="PANTHER" id="PTHR30572:SF4">
    <property type="entry name" value="ABC TRANSPORTER PERMEASE YTRF"/>
    <property type="match status" value="1"/>
</dbReference>